<evidence type="ECO:0000313" key="1">
    <source>
        <dbReference type="EMBL" id="ANF94587.1"/>
    </source>
</evidence>
<reference evidence="1 2" key="2">
    <citation type="journal article" date="2016" name="Int. J. Syst. Evol. Microbiol.">
        <title>Paenibacillus bovis sp. nov., isolated from raw yak (Bos grunniens) milk.</title>
        <authorList>
            <person name="Gao C."/>
            <person name="Han J."/>
            <person name="Liu Z."/>
            <person name="Xu X."/>
            <person name="Hang F."/>
            <person name="Wu Z."/>
        </authorList>
    </citation>
    <scope>NUCLEOTIDE SEQUENCE [LARGE SCALE GENOMIC DNA]</scope>
    <source>
        <strain evidence="1 2">BD3526</strain>
    </source>
</reference>
<dbReference type="STRING" id="1616788.AR543_00095"/>
<proteinExistence type="predicted"/>
<accession>A0A172ZBF4</accession>
<reference evidence="2" key="1">
    <citation type="submission" date="2015-10" db="EMBL/GenBank/DDBJ databases">
        <title>Genome of Paenibacillus bovis sp. nov.</title>
        <authorList>
            <person name="Wu Z."/>
            <person name="Gao C."/>
            <person name="Liu Z."/>
            <person name="Zheng H."/>
        </authorList>
    </citation>
    <scope>NUCLEOTIDE SEQUENCE [LARGE SCALE GENOMIC DNA]</scope>
    <source>
        <strain evidence="2">BD3526</strain>
    </source>
</reference>
<dbReference type="Proteomes" id="UP000078148">
    <property type="component" value="Chromosome"/>
</dbReference>
<gene>
    <name evidence="1" type="ORF">AR543_00095</name>
</gene>
<name>A0A172ZBF4_9BACL</name>
<dbReference type="RefSeq" id="WP_060530689.1">
    <property type="nucleotide sequence ID" value="NZ_CP013023.1"/>
</dbReference>
<sequence length="147" mass="17509">MLSEKVVYHCKQRGWWFDEVTQEYVSALQQIGVDPESDFALFYLHAEDGPTFVGRNHREMYQICWFVVNSNSYIMSIQGRQEGLNLPPEYIPLDSFEGEYGYFYHRSTGQVLGLGLGEEWHRFMDGTLQPQWQDFNAFLEWFWELEE</sequence>
<evidence type="ECO:0000313" key="2">
    <source>
        <dbReference type="Proteomes" id="UP000078148"/>
    </source>
</evidence>
<dbReference type="AlphaFoldDB" id="A0A172ZBF4"/>
<keyword evidence="2" id="KW-1185">Reference proteome</keyword>
<protein>
    <recommendedName>
        <fullName evidence="3">SMI1/KNR4 family protein</fullName>
    </recommendedName>
</protein>
<dbReference type="KEGG" id="pbv:AR543_00095"/>
<dbReference type="EMBL" id="CP013023">
    <property type="protein sequence ID" value="ANF94587.1"/>
    <property type="molecule type" value="Genomic_DNA"/>
</dbReference>
<organism evidence="1 2">
    <name type="scientific">Paenibacillus bovis</name>
    <dbReference type="NCBI Taxonomy" id="1616788"/>
    <lineage>
        <taxon>Bacteria</taxon>
        <taxon>Bacillati</taxon>
        <taxon>Bacillota</taxon>
        <taxon>Bacilli</taxon>
        <taxon>Bacillales</taxon>
        <taxon>Paenibacillaceae</taxon>
        <taxon>Paenibacillus</taxon>
    </lineage>
</organism>
<dbReference type="OrthoDB" id="2596110at2"/>
<evidence type="ECO:0008006" key="3">
    <source>
        <dbReference type="Google" id="ProtNLM"/>
    </source>
</evidence>